<protein>
    <recommendedName>
        <fullName evidence="3">ATP-grasp domain-containing protein</fullName>
    </recommendedName>
</protein>
<evidence type="ECO:0000313" key="2">
    <source>
        <dbReference type="Proteomes" id="UP000007652"/>
    </source>
</evidence>
<sequence>MKLKIIQDKGCIYLPEEIQEKYNLNKEIKICHGKLTSRAIIKSTKEELAISQDLADLLKIKEVDYDFKIINSEMIILGPVVGILAKRNFSALTLKFLSRMERFAINYTKGLLIVFSLDKIKDSSVRGYYFNPEKSKFEEAELPFPLSVYRRIGLSLFEKNMLQYIIGKSYFNSHFLNKYEVYKLLSQFEDLKAHIPYTILYKNPSDLFEMIDKFKIIYAKPILGLQGRKVYKISKEEGYIKLRFREEGLNKTAIINIHQADVIDEYIKSGNFILQQGIDLIEYEGRSLDLRCIMTKDRSNTWILNGIVVRLAPQGSVVTNVSSGGEAYMFEDFFINNMGFLDVYTFLLKEKIDIFCRRICDCLDNLGYNMGYLGIDIGVDKYHNVFLIEINSRDPDATIALDAQNTLLYYDTKANIVDYLNYLSGFGDG</sequence>
<dbReference type="STRING" id="857293.CAAU_0928"/>
<dbReference type="Proteomes" id="UP000007652">
    <property type="component" value="Unassembled WGS sequence"/>
</dbReference>
<dbReference type="SUPFAM" id="SSF56059">
    <property type="entry name" value="Glutathione synthetase ATP-binding domain-like"/>
    <property type="match status" value="1"/>
</dbReference>
<comment type="caution">
    <text evidence="1">The sequence shown here is derived from an EMBL/GenBank/DDBJ whole genome shotgun (WGS) entry which is preliminary data.</text>
</comment>
<organism evidence="1 2">
    <name type="scientific">Caloramator australicus RC3</name>
    <dbReference type="NCBI Taxonomy" id="857293"/>
    <lineage>
        <taxon>Bacteria</taxon>
        <taxon>Bacillati</taxon>
        <taxon>Bacillota</taxon>
        <taxon>Clostridia</taxon>
        <taxon>Eubacteriales</taxon>
        <taxon>Clostridiaceae</taxon>
        <taxon>Caloramator</taxon>
    </lineage>
</organism>
<gene>
    <name evidence="1" type="ORF">CAAU_0928</name>
</gene>
<evidence type="ECO:0000313" key="1">
    <source>
        <dbReference type="EMBL" id="CCJ33012.1"/>
    </source>
</evidence>
<dbReference type="RefSeq" id="WP_008908286.1">
    <property type="nucleotide sequence ID" value="NZ_CAKP01000046.1"/>
</dbReference>
<dbReference type="Gene3D" id="3.30.470.20">
    <property type="entry name" value="ATP-grasp fold, B domain"/>
    <property type="match status" value="1"/>
</dbReference>
<dbReference type="InterPro" id="IPR026838">
    <property type="entry name" value="YheC/D"/>
</dbReference>
<dbReference type="eggNOG" id="COG0189">
    <property type="taxonomic scope" value="Bacteria"/>
</dbReference>
<evidence type="ECO:0008006" key="3">
    <source>
        <dbReference type="Google" id="ProtNLM"/>
    </source>
</evidence>
<name>I7LIJ2_9CLOT</name>
<dbReference type="OrthoDB" id="1809801at2"/>
<dbReference type="AlphaFoldDB" id="I7LIJ2"/>
<reference evidence="1 2" key="1">
    <citation type="journal article" date="2011" name="J. Bacteriol.">
        <title>Draft genome sequence of Caloramator australicus strain RC3T, a thermoanaerobe from the Great Artesian Basin of Australia.</title>
        <authorList>
            <person name="Ogg C.D."/>
            <person name="Patel B.K.C."/>
        </authorList>
    </citation>
    <scope>NUCLEOTIDE SEQUENCE [LARGE SCALE GENOMIC DNA]</scope>
    <source>
        <strain evidence="1 2">RC3</strain>
    </source>
</reference>
<dbReference type="Pfam" id="PF14398">
    <property type="entry name" value="ATPgrasp_YheCD"/>
    <property type="match status" value="1"/>
</dbReference>
<dbReference type="EMBL" id="CAKP01000046">
    <property type="protein sequence ID" value="CCJ33012.1"/>
    <property type="molecule type" value="Genomic_DNA"/>
</dbReference>
<proteinExistence type="predicted"/>
<accession>I7LIJ2</accession>
<keyword evidence="2" id="KW-1185">Reference proteome</keyword>